<gene>
    <name evidence="1" type="ORF">SAMN05444682_10450</name>
</gene>
<reference evidence="1 2" key="1">
    <citation type="submission" date="2016-10" db="EMBL/GenBank/DDBJ databases">
        <authorList>
            <person name="de Groot N.N."/>
        </authorList>
    </citation>
    <scope>NUCLEOTIDE SEQUENCE [LARGE SCALE GENOMIC DNA]</scope>
    <source>
        <strain evidence="1 2">RK1</strain>
    </source>
</reference>
<evidence type="ECO:0008006" key="3">
    <source>
        <dbReference type="Google" id="ProtNLM"/>
    </source>
</evidence>
<evidence type="ECO:0000313" key="2">
    <source>
        <dbReference type="Proteomes" id="UP000198670"/>
    </source>
</evidence>
<name>A0A1I3IE44_9SPHI</name>
<dbReference type="EMBL" id="FOQO01000004">
    <property type="protein sequence ID" value="SFI46150.1"/>
    <property type="molecule type" value="Genomic_DNA"/>
</dbReference>
<sequence length="144" mass="16874">MFSDTITRYVAAISHTRKGLRVLIIDDFVIEQLAFLEIVRHYLPESTANALDQHELEEELNQDQHTYDLIILEERLLLNEADKLYVKQLRRKHEEAKIALFIDRENSHQLQTMSQLSDIDILFTKCTTVEAIAEKLCLTFQESQ</sequence>
<accession>A0A1I3IE44</accession>
<protein>
    <recommendedName>
        <fullName evidence="3">Response regulatory domain-containing protein</fullName>
    </recommendedName>
</protein>
<dbReference type="AlphaFoldDB" id="A0A1I3IE44"/>
<dbReference type="Proteomes" id="UP000198670">
    <property type="component" value="Unassembled WGS sequence"/>
</dbReference>
<evidence type="ECO:0000313" key="1">
    <source>
        <dbReference type="EMBL" id="SFI46150.1"/>
    </source>
</evidence>
<organism evidence="1 2">
    <name type="scientific">Parapedobacter indicus</name>
    <dbReference type="NCBI Taxonomy" id="1477437"/>
    <lineage>
        <taxon>Bacteria</taxon>
        <taxon>Pseudomonadati</taxon>
        <taxon>Bacteroidota</taxon>
        <taxon>Sphingobacteriia</taxon>
        <taxon>Sphingobacteriales</taxon>
        <taxon>Sphingobacteriaceae</taxon>
        <taxon>Parapedobacter</taxon>
    </lineage>
</organism>
<dbReference type="RefSeq" id="WP_090626327.1">
    <property type="nucleotide sequence ID" value="NZ_FOQO01000004.1"/>
</dbReference>
<dbReference type="OrthoDB" id="9984568at2"/>
<dbReference type="STRING" id="1477437.SAMN05444682_10450"/>
<keyword evidence="2" id="KW-1185">Reference proteome</keyword>
<proteinExistence type="predicted"/>